<dbReference type="KEGG" id="psac:PSM36_0262"/>
<evidence type="ECO:0000256" key="1">
    <source>
        <dbReference type="SAM" id="MobiDB-lite"/>
    </source>
</evidence>
<sequence length="124" mass="14391">MQLTAKLIQLLPLQSGTGRNGEWRKQDIIVETQDQYPKKICISLWGNKFQHISLNSGELYTIDFDVESREFNGRWYTDVKAWRIEAQNIQNNTPTFSPKDEYDEIPPPENPFNSANEGVDDLPF</sequence>
<keyword evidence="3" id="KW-1185">Reference proteome</keyword>
<dbReference type="STRING" id="1642647.PSM36_0262"/>
<evidence type="ECO:0008006" key="4">
    <source>
        <dbReference type="Google" id="ProtNLM"/>
    </source>
</evidence>
<dbReference type="RefSeq" id="WP_076928451.1">
    <property type="nucleotide sequence ID" value="NZ_LT605205.1"/>
</dbReference>
<organism evidence="2 3">
    <name type="scientific">Proteiniphilum saccharofermentans</name>
    <dbReference type="NCBI Taxonomy" id="1642647"/>
    <lineage>
        <taxon>Bacteria</taxon>
        <taxon>Pseudomonadati</taxon>
        <taxon>Bacteroidota</taxon>
        <taxon>Bacteroidia</taxon>
        <taxon>Bacteroidales</taxon>
        <taxon>Dysgonomonadaceae</taxon>
        <taxon>Proteiniphilum</taxon>
    </lineage>
</organism>
<name>A0A1R3T3N2_9BACT</name>
<proteinExistence type="predicted"/>
<dbReference type="Pfam" id="PF11325">
    <property type="entry name" value="DUF3127"/>
    <property type="match status" value="1"/>
</dbReference>
<dbReference type="AlphaFoldDB" id="A0A1R3T3N2"/>
<accession>A0A1R3T3N2</accession>
<dbReference type="EMBL" id="LT605205">
    <property type="protein sequence ID" value="SCD19097.1"/>
    <property type="molecule type" value="Genomic_DNA"/>
</dbReference>
<evidence type="ECO:0000313" key="2">
    <source>
        <dbReference type="EMBL" id="SCD19097.1"/>
    </source>
</evidence>
<dbReference type="InterPro" id="IPR021474">
    <property type="entry name" value="DUF3127"/>
</dbReference>
<reference evidence="2 3" key="1">
    <citation type="submission" date="2016-08" db="EMBL/GenBank/DDBJ databases">
        <authorList>
            <person name="Seilhamer J.J."/>
        </authorList>
    </citation>
    <scope>NUCLEOTIDE SEQUENCE [LARGE SCALE GENOMIC DNA]</scope>
    <source>
        <strain evidence="2">M3/6</strain>
    </source>
</reference>
<evidence type="ECO:0000313" key="3">
    <source>
        <dbReference type="Proteomes" id="UP000187464"/>
    </source>
</evidence>
<feature type="region of interest" description="Disordered" evidence="1">
    <location>
        <begin position="90"/>
        <end position="124"/>
    </location>
</feature>
<protein>
    <recommendedName>
        <fullName evidence="4">DUF3127 domain-containing protein</fullName>
    </recommendedName>
</protein>
<gene>
    <name evidence="2" type="ORF">PSM36_0262</name>
</gene>
<dbReference type="Proteomes" id="UP000187464">
    <property type="component" value="Chromosome I"/>
</dbReference>